<dbReference type="InterPro" id="IPR011856">
    <property type="entry name" value="tRNA_endonuc-like_dom_sf"/>
</dbReference>
<dbReference type="InterPro" id="IPR049050">
    <property type="entry name" value="nSTAND3"/>
</dbReference>
<dbReference type="SUPFAM" id="SSF52980">
    <property type="entry name" value="Restriction endonuclease-like"/>
    <property type="match status" value="1"/>
</dbReference>
<feature type="domain" description="Restriction endonuclease type IV Mrr" evidence="2">
    <location>
        <begin position="8"/>
        <end position="98"/>
    </location>
</feature>
<evidence type="ECO:0000256" key="1">
    <source>
        <dbReference type="SAM" id="MobiDB-lite"/>
    </source>
</evidence>
<dbReference type="Proteomes" id="UP000645612">
    <property type="component" value="Unassembled WGS sequence"/>
</dbReference>
<dbReference type="EMBL" id="JAEDXG010000055">
    <property type="protein sequence ID" value="MBH9701901.1"/>
    <property type="molecule type" value="Genomic_DNA"/>
</dbReference>
<dbReference type="Pfam" id="PF04471">
    <property type="entry name" value="Mrr_cat"/>
    <property type="match status" value="1"/>
</dbReference>
<feature type="compositionally biased region" description="Polar residues" evidence="1">
    <location>
        <begin position="740"/>
        <end position="755"/>
    </location>
</feature>
<dbReference type="GO" id="GO:0004519">
    <property type="term" value="F:endonuclease activity"/>
    <property type="evidence" value="ECO:0007669"/>
    <property type="project" value="UniProtKB-KW"/>
</dbReference>
<gene>
    <name evidence="4" type="ORF">JAO13_36260</name>
</gene>
<reference evidence="4" key="1">
    <citation type="submission" date="2020-12" db="EMBL/GenBank/DDBJ databases">
        <title>Burkholderia cepacia complex in Mexico.</title>
        <authorList>
            <person name="Estrada P."/>
        </authorList>
    </citation>
    <scope>NUCLEOTIDE SEQUENCE</scope>
    <source>
        <strain evidence="4">871</strain>
    </source>
</reference>
<keyword evidence="4" id="KW-0255">Endonuclease</keyword>
<keyword evidence="4" id="KW-0378">Hydrolase</keyword>
<proteinExistence type="predicted"/>
<dbReference type="Gene3D" id="3.40.1350.10">
    <property type="match status" value="1"/>
</dbReference>
<dbReference type="InterPro" id="IPR007560">
    <property type="entry name" value="Restrct_endonuc_IV_Mrr"/>
</dbReference>
<dbReference type="SUPFAM" id="SSF52540">
    <property type="entry name" value="P-loop containing nucleoside triphosphate hydrolases"/>
    <property type="match status" value="1"/>
</dbReference>
<comment type="caution">
    <text evidence="4">The sequence shown here is derived from an EMBL/GenBank/DDBJ whole genome shotgun (WGS) entry which is preliminary data.</text>
</comment>
<keyword evidence="4" id="KW-0540">Nuclease</keyword>
<accession>A0A8I1B3N3</accession>
<sequence length="770" mass="87704">MPNYNYEALSPQDFEEVSRDLLQAEWNVALEAFKEGRDGGIDLRYATSPGNTVIVQCKHYAKSGFAALLRHLADSERPKIANLNPDRYVIVTTVGLTPGNKQSILQALSPYVKSPSDVFGANDLDGLLAKHPNVERANFKLWLTSASVIGRILHNAEVCQTEFEVERIRQRLPRFVQNQAYPRAKDILETARILVISGPPGIGKTTLAEMLLYSSLEEGYEPVVIQSEISEGKRLYRRESRQIFYYDDFLGQTFLGDRREYFGQNQDRAVVDFMEMVKRSSDSKFILTTREHILSSAIDLSERLDSSTVIRNRIVLELADYSFGDRARILYNHLYFSELSKAHKCEMLRGDFFLRVIRHPHFNPRLIEWLADLSRVRSVPAADYQRYVEDLLDNPERIWDHAYRTQIPEAGRCLLLALYTDGGASLHGLSFCFSELRGARAKRYNQQTEPNEFKTHLKILEGGFVAIGTRGVGFLNPSIKGYVGSVILGDPETYADIFNSAIRFKQIATLWRLSREIESPSKQLLSQLNSAAFISRLAALADGPTYVWIPSEEGEDIGHRIDYGAVERLRFLAEFCNVEHAEPGLDQLYDTMERLIADWRPQWVTLWDTPALVQEMATLDRFVAGRGATIRMLVLEKLLDALPHARSSHWRQLIDLPEATWGWQQRNGQKFFEGLRSYMNGGWRSDLDSCEDLYDRQKLVENLSALAQRKQRSRFFAAPLREARDEIAAIADQAEEPTRGTGSPNQNLPRSSLNESEVKSMFQTLLLDGS</sequence>
<dbReference type="GO" id="GO:0003677">
    <property type="term" value="F:DNA binding"/>
    <property type="evidence" value="ECO:0007669"/>
    <property type="project" value="InterPro"/>
</dbReference>
<evidence type="ECO:0000259" key="3">
    <source>
        <dbReference type="Pfam" id="PF20720"/>
    </source>
</evidence>
<dbReference type="GO" id="GO:0009307">
    <property type="term" value="P:DNA restriction-modification system"/>
    <property type="evidence" value="ECO:0007669"/>
    <property type="project" value="InterPro"/>
</dbReference>
<dbReference type="InterPro" id="IPR011335">
    <property type="entry name" value="Restrct_endonuc-II-like"/>
</dbReference>
<feature type="domain" description="Novel STAND NTPase 3" evidence="3">
    <location>
        <begin position="175"/>
        <end position="336"/>
    </location>
</feature>
<name>A0A8I1B3N3_BURCE</name>
<evidence type="ECO:0000259" key="2">
    <source>
        <dbReference type="Pfam" id="PF04471"/>
    </source>
</evidence>
<evidence type="ECO:0000313" key="5">
    <source>
        <dbReference type="Proteomes" id="UP000645612"/>
    </source>
</evidence>
<dbReference type="AlphaFoldDB" id="A0A8I1B3N3"/>
<organism evidence="4 5">
    <name type="scientific">Burkholderia cepacia</name>
    <name type="common">Pseudomonas cepacia</name>
    <dbReference type="NCBI Taxonomy" id="292"/>
    <lineage>
        <taxon>Bacteria</taxon>
        <taxon>Pseudomonadati</taxon>
        <taxon>Pseudomonadota</taxon>
        <taxon>Betaproteobacteria</taxon>
        <taxon>Burkholderiales</taxon>
        <taxon>Burkholderiaceae</taxon>
        <taxon>Burkholderia</taxon>
        <taxon>Burkholderia cepacia complex</taxon>
    </lineage>
</organism>
<dbReference type="RefSeq" id="WP_176131183.1">
    <property type="nucleotide sequence ID" value="NZ_CADDZZ010000017.1"/>
</dbReference>
<feature type="region of interest" description="Disordered" evidence="1">
    <location>
        <begin position="732"/>
        <end position="757"/>
    </location>
</feature>
<dbReference type="Gene3D" id="3.40.50.300">
    <property type="entry name" value="P-loop containing nucleotide triphosphate hydrolases"/>
    <property type="match status" value="1"/>
</dbReference>
<dbReference type="CDD" id="cd00009">
    <property type="entry name" value="AAA"/>
    <property type="match status" value="1"/>
</dbReference>
<protein>
    <submittedName>
        <fullName evidence="4">Restriction endonuclease</fullName>
    </submittedName>
</protein>
<dbReference type="Pfam" id="PF20720">
    <property type="entry name" value="nSTAND3"/>
    <property type="match status" value="1"/>
</dbReference>
<dbReference type="InterPro" id="IPR027417">
    <property type="entry name" value="P-loop_NTPase"/>
</dbReference>
<evidence type="ECO:0000313" key="4">
    <source>
        <dbReference type="EMBL" id="MBH9701901.1"/>
    </source>
</evidence>